<organism evidence="6 7">
    <name type="scientific">Methanoculleus submarinus</name>
    <dbReference type="NCBI Taxonomy" id="204050"/>
    <lineage>
        <taxon>Archaea</taxon>
        <taxon>Methanobacteriati</taxon>
        <taxon>Methanobacteriota</taxon>
        <taxon>Stenosarchaea group</taxon>
        <taxon>Methanomicrobia</taxon>
        <taxon>Methanomicrobiales</taxon>
        <taxon>Methanomicrobiaceae</taxon>
        <taxon>Methanoculleus</taxon>
    </lineage>
</organism>
<dbReference type="GO" id="GO:0043138">
    <property type="term" value="F:3'-5' DNA helicase activity"/>
    <property type="evidence" value="ECO:0007669"/>
    <property type="project" value="UniProtKB-EC"/>
</dbReference>
<dbReference type="RefSeq" id="WP_011844316.1">
    <property type="nucleotide sequence ID" value="NZ_CP109831.1"/>
</dbReference>
<evidence type="ECO:0000259" key="5">
    <source>
        <dbReference type="Pfam" id="PF01935"/>
    </source>
</evidence>
<feature type="domain" description="Helicase HerA central" evidence="5">
    <location>
        <begin position="210"/>
        <end position="304"/>
    </location>
</feature>
<keyword evidence="7" id="KW-1185">Reference proteome</keyword>
<comment type="catalytic activity">
    <reaction evidence="3">
        <text>ATP + H2O = ADP + phosphate + H(+)</text>
        <dbReference type="Rhea" id="RHEA:13065"/>
        <dbReference type="ChEBI" id="CHEBI:15377"/>
        <dbReference type="ChEBI" id="CHEBI:15378"/>
        <dbReference type="ChEBI" id="CHEBI:30616"/>
        <dbReference type="ChEBI" id="CHEBI:43474"/>
        <dbReference type="ChEBI" id="CHEBI:456216"/>
        <dbReference type="EC" id="5.6.2.3"/>
    </reaction>
</comment>
<comment type="catalytic activity">
    <reaction evidence="2">
        <text>Couples ATP hydrolysis with the unwinding of duplex DNA by translocating in the 3'-5' direction.</text>
        <dbReference type="EC" id="5.6.2.4"/>
    </reaction>
</comment>
<dbReference type="SUPFAM" id="SSF52540">
    <property type="entry name" value="P-loop containing nucleoside triphosphate hydrolases"/>
    <property type="match status" value="1"/>
</dbReference>
<evidence type="ECO:0000256" key="4">
    <source>
        <dbReference type="ARBA" id="ARBA00048988"/>
    </source>
</evidence>
<dbReference type="GeneID" id="4847593"/>
<evidence type="ECO:0000256" key="2">
    <source>
        <dbReference type="ARBA" id="ARBA00034617"/>
    </source>
</evidence>
<gene>
    <name evidence="6" type="ORF">OH143_01600</name>
</gene>
<dbReference type="InterPro" id="IPR008571">
    <property type="entry name" value="HerA-like"/>
</dbReference>
<evidence type="ECO:0000256" key="3">
    <source>
        <dbReference type="ARBA" id="ARBA00048954"/>
    </source>
</evidence>
<sequence length="670" mass="76123">MMNMQAFCSSAAMQEHPLRRLSDFLVEEKRKVTSGDYEGSRFVGYVLEIGYTTATIITSDAFKKAVGGIPRNSLLIMVPAEYEKYPPHFSLLRVLETADEPLKQEKQQTYFELHKKSMPELDVFTQSELQWGALKTAVLGMYYPHPDRPNAVELSGDLNNIVSAHKYLVYAPSDELLDLIINATVPQENRCDIGTLRLTECRLPLPGQTMHTVPVAISTNDFKGTRTAMFGKTRTGKSNIVKIIAESVILTTRRTPTEEDPRTHTVGQVIFDINGEYANDNPQDDSASLATAHADDCQIYAITPKANTPSRPLRLDFYAHPDLSHHILNTFIREQERHPSDYVSSFLSVEIPSFEQIEGMENPGDQIRARRKILMYWAILHRAGFTPNMETIRELGGVNPRFARRTRTAVYQSVDQTPPPSISTLEELAHEFELFAQQDREGDRLRSTSGDHNLFDSDDEALLGFLAPRSRSASGPRKIQRYRIYHDPNATNFVTEIIRLVVQGQTVILDLSNAHPEVMNYFSRWLSEEIFAHQVDLFSSNALNDHYIQLYFEEAHNLFPADEQKIVDIYSRIAKEGAKYHLGMVYSTQSPSTISRDLLAQTENFFVTHISSRPEVTKLANLNVAYEDLIEDILQTKTQGYVRMLTRSHRFVIPVQANKFTPQPSSRRCA</sequence>
<dbReference type="Gene3D" id="3.40.50.300">
    <property type="entry name" value="P-loop containing nucleotide triphosphate hydrolases"/>
    <property type="match status" value="2"/>
</dbReference>
<comment type="similarity">
    <text evidence="1">Belongs to the HerA family.</text>
</comment>
<protein>
    <submittedName>
        <fullName evidence="6">DUF87 domain-containing protein</fullName>
    </submittedName>
</protein>
<dbReference type="AlphaFoldDB" id="A0AAX3E9C5"/>
<accession>A0AAX3E9C5</accession>
<comment type="catalytic activity">
    <reaction evidence="4">
        <text>ATP + H2O = ADP + phosphate + H(+)</text>
        <dbReference type="Rhea" id="RHEA:13065"/>
        <dbReference type="ChEBI" id="CHEBI:15377"/>
        <dbReference type="ChEBI" id="CHEBI:15378"/>
        <dbReference type="ChEBI" id="CHEBI:30616"/>
        <dbReference type="ChEBI" id="CHEBI:43474"/>
        <dbReference type="ChEBI" id="CHEBI:456216"/>
        <dbReference type="EC" id="5.6.2.4"/>
    </reaction>
</comment>
<dbReference type="Proteomes" id="UP001156196">
    <property type="component" value="Chromosome"/>
</dbReference>
<proteinExistence type="inferred from homology"/>
<dbReference type="KEGG" id="msum:OH143_01600"/>
<evidence type="ECO:0000313" key="6">
    <source>
        <dbReference type="EMBL" id="UYU18812.1"/>
    </source>
</evidence>
<evidence type="ECO:0000256" key="1">
    <source>
        <dbReference type="ARBA" id="ARBA00007816"/>
    </source>
</evidence>
<dbReference type="EMBL" id="CP109831">
    <property type="protein sequence ID" value="UYU18812.1"/>
    <property type="molecule type" value="Genomic_DNA"/>
</dbReference>
<dbReference type="InterPro" id="IPR027417">
    <property type="entry name" value="P-loop_NTPase"/>
</dbReference>
<dbReference type="InterPro" id="IPR002789">
    <property type="entry name" value="HerA_central"/>
</dbReference>
<name>A0AAX3E9C5_9EURY</name>
<dbReference type="GO" id="GO:0043139">
    <property type="term" value="F:5'-3' DNA helicase activity"/>
    <property type="evidence" value="ECO:0007669"/>
    <property type="project" value="UniProtKB-EC"/>
</dbReference>
<dbReference type="Pfam" id="PF01935">
    <property type="entry name" value="DUF87"/>
    <property type="match status" value="1"/>
</dbReference>
<dbReference type="PANTHER" id="PTHR42957:SF1">
    <property type="entry name" value="HELICASE MJ1565-RELATED"/>
    <property type="match status" value="1"/>
</dbReference>
<dbReference type="PANTHER" id="PTHR42957">
    <property type="entry name" value="HELICASE MJ1565-RELATED"/>
    <property type="match status" value="1"/>
</dbReference>
<dbReference type="GeneID" id="76729546"/>
<evidence type="ECO:0000313" key="7">
    <source>
        <dbReference type="Proteomes" id="UP001156196"/>
    </source>
</evidence>
<reference evidence="6" key="1">
    <citation type="submission" date="2022-10" db="EMBL/GenBank/DDBJ databases">
        <title>Complete genome of Methanoculleus submarinus DSM 15122.</title>
        <authorList>
            <person name="Chen S.-C."/>
            <person name="Lai S.-J."/>
            <person name="You Y.-T."/>
        </authorList>
    </citation>
    <scope>NUCLEOTIDE SEQUENCE</scope>
    <source>
        <strain evidence="6">DSM 15122</strain>
    </source>
</reference>